<dbReference type="Pfam" id="PF14223">
    <property type="entry name" value="Retrotran_gag_2"/>
    <property type="match status" value="1"/>
</dbReference>
<keyword evidence="3" id="KW-1185">Reference proteome</keyword>
<reference evidence="3" key="1">
    <citation type="submission" date="2016-06" db="EMBL/GenBank/DDBJ databases">
        <title>Parallel loss of symbiosis genes in relatives of nitrogen-fixing non-legume Parasponia.</title>
        <authorList>
            <person name="Van Velzen R."/>
            <person name="Holmer R."/>
            <person name="Bu F."/>
            <person name="Rutten L."/>
            <person name="Van Zeijl A."/>
            <person name="Liu W."/>
            <person name="Santuari L."/>
            <person name="Cao Q."/>
            <person name="Sharma T."/>
            <person name="Shen D."/>
            <person name="Roswanjaya Y."/>
            <person name="Wardhani T."/>
            <person name="Kalhor M.S."/>
            <person name="Jansen J."/>
            <person name="Van den Hoogen J."/>
            <person name="Gungor B."/>
            <person name="Hartog M."/>
            <person name="Hontelez J."/>
            <person name="Verver J."/>
            <person name="Yang W.-C."/>
            <person name="Schijlen E."/>
            <person name="Repin R."/>
            <person name="Schilthuizen M."/>
            <person name="Schranz E."/>
            <person name="Heidstra R."/>
            <person name="Miyata K."/>
            <person name="Fedorova E."/>
            <person name="Kohlen W."/>
            <person name="Bisseling T."/>
            <person name="Smit S."/>
            <person name="Geurts R."/>
        </authorList>
    </citation>
    <scope>NUCLEOTIDE SEQUENCE [LARGE SCALE GENOMIC DNA]</scope>
    <source>
        <strain evidence="3">cv. WU1-14</strain>
    </source>
</reference>
<dbReference type="PANTHER" id="PTHR47592">
    <property type="entry name" value="PBF68 PROTEIN"/>
    <property type="match status" value="1"/>
</dbReference>
<organism evidence="2 3">
    <name type="scientific">Parasponia andersonii</name>
    <name type="common">Sponia andersonii</name>
    <dbReference type="NCBI Taxonomy" id="3476"/>
    <lineage>
        <taxon>Eukaryota</taxon>
        <taxon>Viridiplantae</taxon>
        <taxon>Streptophyta</taxon>
        <taxon>Embryophyta</taxon>
        <taxon>Tracheophyta</taxon>
        <taxon>Spermatophyta</taxon>
        <taxon>Magnoliopsida</taxon>
        <taxon>eudicotyledons</taxon>
        <taxon>Gunneridae</taxon>
        <taxon>Pentapetalae</taxon>
        <taxon>rosids</taxon>
        <taxon>fabids</taxon>
        <taxon>Rosales</taxon>
        <taxon>Cannabaceae</taxon>
        <taxon>Parasponia</taxon>
    </lineage>
</organism>
<evidence type="ECO:0008006" key="4">
    <source>
        <dbReference type="Google" id="ProtNLM"/>
    </source>
</evidence>
<proteinExistence type="predicted"/>
<comment type="caution">
    <text evidence="2">The sequence shown here is derived from an EMBL/GenBank/DDBJ whole genome shotgun (WGS) entry which is preliminary data.</text>
</comment>
<evidence type="ECO:0000313" key="3">
    <source>
        <dbReference type="Proteomes" id="UP000237105"/>
    </source>
</evidence>
<evidence type="ECO:0000313" key="2">
    <source>
        <dbReference type="EMBL" id="PON64298.1"/>
    </source>
</evidence>
<sequence length="280" mass="31542">MANNNADVVNAENMANSQQPIVASAVAVPVPTMARVLNPLVTPMVPAAHYGEKFLAEEAPKVREDEQDFQVLTVVDDWKQSNYLCRNYVMNGLTNSLCSVYRNKKTTKKLWESLDHKHTNEDAGSNKFMVGCFLDYKIVNSKTVCGQIQVEGMVICEPFQVATIIEKLPPSWKNFKSYLKYKRKAMNLEDLVIRLCIEEDNRRAEKTGVSSSTSGAKANVVEYDHSSKTNKNKSKKESKLGPKGGVGKKQKFKENALTVTRSVTELQIADFQRRRRMNLT</sequence>
<dbReference type="EMBL" id="JXTB01000097">
    <property type="protein sequence ID" value="PON64298.1"/>
    <property type="molecule type" value="Genomic_DNA"/>
</dbReference>
<accession>A0A2P5CTC0</accession>
<protein>
    <recommendedName>
        <fullName evidence="4">Zinc finger, CCHC-type</fullName>
    </recommendedName>
</protein>
<dbReference type="Proteomes" id="UP000237105">
    <property type="component" value="Unassembled WGS sequence"/>
</dbReference>
<evidence type="ECO:0000256" key="1">
    <source>
        <dbReference type="SAM" id="MobiDB-lite"/>
    </source>
</evidence>
<gene>
    <name evidence="2" type="ORF">PanWU01x14_126120</name>
</gene>
<feature type="region of interest" description="Disordered" evidence="1">
    <location>
        <begin position="204"/>
        <end position="252"/>
    </location>
</feature>
<dbReference type="OrthoDB" id="1109034at2759"/>
<name>A0A2P5CTC0_PARAD</name>
<dbReference type="PANTHER" id="PTHR47592:SF27">
    <property type="entry name" value="OS08G0421700 PROTEIN"/>
    <property type="match status" value="1"/>
</dbReference>
<dbReference type="AlphaFoldDB" id="A0A2P5CTC0"/>